<proteinExistence type="predicted"/>
<organism evidence="1 2">
    <name type="scientific">Phytophthora lilii</name>
    <dbReference type="NCBI Taxonomy" id="2077276"/>
    <lineage>
        <taxon>Eukaryota</taxon>
        <taxon>Sar</taxon>
        <taxon>Stramenopiles</taxon>
        <taxon>Oomycota</taxon>
        <taxon>Peronosporomycetes</taxon>
        <taxon>Peronosporales</taxon>
        <taxon>Peronosporaceae</taxon>
        <taxon>Phytophthora</taxon>
    </lineage>
</organism>
<sequence length="97" mass="10474">MLAYQTPLPAPEVVTTPVTPPSAHHGLTDSLRFVVRLSTELASWLYAMGTGEREVSRHLPPLVMNTAFAILPVGAQAVKKTTFQADGDPSNRFSLAE</sequence>
<dbReference type="Proteomes" id="UP001165083">
    <property type="component" value="Unassembled WGS sequence"/>
</dbReference>
<protein>
    <submittedName>
        <fullName evidence="1">Unnamed protein product</fullName>
    </submittedName>
</protein>
<evidence type="ECO:0000313" key="2">
    <source>
        <dbReference type="Proteomes" id="UP001165083"/>
    </source>
</evidence>
<keyword evidence="2" id="KW-1185">Reference proteome</keyword>
<evidence type="ECO:0000313" key="1">
    <source>
        <dbReference type="EMBL" id="GMF11838.1"/>
    </source>
</evidence>
<dbReference type="EMBL" id="BSXW01000089">
    <property type="protein sequence ID" value="GMF11838.1"/>
    <property type="molecule type" value="Genomic_DNA"/>
</dbReference>
<reference evidence="1" key="1">
    <citation type="submission" date="2023-04" db="EMBL/GenBank/DDBJ databases">
        <title>Phytophthora lilii NBRC 32176.</title>
        <authorList>
            <person name="Ichikawa N."/>
            <person name="Sato H."/>
            <person name="Tonouchi N."/>
        </authorList>
    </citation>
    <scope>NUCLEOTIDE SEQUENCE</scope>
    <source>
        <strain evidence="1">NBRC 32176</strain>
    </source>
</reference>
<dbReference type="AlphaFoldDB" id="A0A9W6TH97"/>
<gene>
    <name evidence="1" type="ORF">Plil01_000250900</name>
</gene>
<comment type="caution">
    <text evidence="1">The sequence shown here is derived from an EMBL/GenBank/DDBJ whole genome shotgun (WGS) entry which is preliminary data.</text>
</comment>
<name>A0A9W6TH97_9STRA</name>
<accession>A0A9W6TH97</accession>